<evidence type="ECO:0000313" key="9">
    <source>
        <dbReference type="EMBL" id="ABA77434.1"/>
    </source>
</evidence>
<organism evidence="9 10">
    <name type="scientific">Pseudomonas fluorescens (strain Pf0-1)</name>
    <dbReference type="NCBI Taxonomy" id="205922"/>
    <lineage>
        <taxon>Bacteria</taxon>
        <taxon>Pseudomonadati</taxon>
        <taxon>Pseudomonadota</taxon>
        <taxon>Gammaproteobacteria</taxon>
        <taxon>Pseudomonadales</taxon>
        <taxon>Pseudomonadaceae</taxon>
        <taxon>Pseudomonas</taxon>
    </lineage>
</organism>
<dbReference type="Pfam" id="PF00082">
    <property type="entry name" value="Peptidase_S8"/>
    <property type="match status" value="1"/>
</dbReference>
<keyword evidence="4 6" id="KW-0720">Serine protease</keyword>
<evidence type="ECO:0000256" key="3">
    <source>
        <dbReference type="ARBA" id="ARBA00022801"/>
    </source>
</evidence>
<dbReference type="PROSITE" id="PS00138">
    <property type="entry name" value="SUBTILASE_SER"/>
    <property type="match status" value="1"/>
</dbReference>
<protein>
    <submittedName>
        <fullName evidence="9">Subtilisin-like protease</fullName>
    </submittedName>
</protein>
<comment type="similarity">
    <text evidence="1 6 7">Belongs to the peptidase S8 family.</text>
</comment>
<keyword evidence="3 6" id="KW-0378">Hydrolase</keyword>
<name>Q3K470_PSEPF</name>
<dbReference type="PANTHER" id="PTHR43806">
    <property type="entry name" value="PEPTIDASE S8"/>
    <property type="match status" value="1"/>
</dbReference>
<dbReference type="PRINTS" id="PR00723">
    <property type="entry name" value="SUBTILISIN"/>
</dbReference>
<proteinExistence type="inferred from homology"/>
<dbReference type="EMBL" id="CP000094">
    <property type="protein sequence ID" value="ABA77434.1"/>
    <property type="molecule type" value="Genomic_DNA"/>
</dbReference>
<feature type="active site" description="Charge relay system" evidence="5 6">
    <location>
        <position position="107"/>
    </location>
</feature>
<evidence type="ECO:0000256" key="2">
    <source>
        <dbReference type="ARBA" id="ARBA00022670"/>
    </source>
</evidence>
<dbReference type="InterPro" id="IPR023828">
    <property type="entry name" value="Peptidase_S8_Ser-AS"/>
</dbReference>
<dbReference type="GO" id="GO:0006508">
    <property type="term" value="P:proteolysis"/>
    <property type="evidence" value="ECO:0007669"/>
    <property type="project" value="UniProtKB-KW"/>
</dbReference>
<reference evidence="9 10" key="1">
    <citation type="journal article" date="2009" name="Genome Biol.">
        <title>Genomic and genetic analyses of diversity and plant interactions of Pseudomonas fluorescens.</title>
        <authorList>
            <person name="Silby M.W."/>
            <person name="Cerdeno-Tarraga A.M."/>
            <person name="Vernikos G.S."/>
            <person name="Giddens S.R."/>
            <person name="Jackson R.W."/>
            <person name="Preston G.M."/>
            <person name="Zhang X.X."/>
            <person name="Moon C.D."/>
            <person name="Gehrig S.M."/>
            <person name="Godfrey S.A."/>
            <person name="Knight C.G."/>
            <person name="Malone J.G."/>
            <person name="Robinson Z."/>
            <person name="Spiers A.J."/>
            <person name="Harris S."/>
            <person name="Challis G.L."/>
            <person name="Yaxley A.M."/>
            <person name="Harris D."/>
            <person name="Seeger K."/>
            <person name="Murphy L."/>
            <person name="Rutter S."/>
            <person name="Squares R."/>
            <person name="Quail M.A."/>
            <person name="Saunders E."/>
            <person name="Mavromatis K."/>
            <person name="Brettin T.S."/>
            <person name="Bentley S.D."/>
            <person name="Hothersall J."/>
            <person name="Stephens E."/>
            <person name="Thomas C.M."/>
            <person name="Parkhill J."/>
            <person name="Levy S.B."/>
            <person name="Rainey P.B."/>
            <person name="Thomson N.R."/>
        </authorList>
    </citation>
    <scope>NUCLEOTIDE SEQUENCE [LARGE SCALE GENOMIC DNA]</scope>
    <source>
        <strain evidence="9 10">Pf0-1</strain>
    </source>
</reference>
<dbReference type="PANTHER" id="PTHR43806:SF11">
    <property type="entry name" value="CEREVISIN-RELATED"/>
    <property type="match status" value="1"/>
</dbReference>
<dbReference type="Proteomes" id="UP000002704">
    <property type="component" value="Chromosome"/>
</dbReference>
<dbReference type="SUPFAM" id="SSF52743">
    <property type="entry name" value="Subtilisin-like"/>
    <property type="match status" value="1"/>
</dbReference>
<sequence>MSLQGSHMDKYIVLRKTFGHTSSIKRTASAAVSDITLGVEHIPLHALPTISNDPEVVALTPPMATKLIQPMKSSTVQQSKGDSWGIAAVGADRSPFTGADVTVAVLDTGIDKSHPAFAGMDIVEHDFTGEGNGDVNGHGTHCAGTIFGRDVNGQRIGIARGVSRAVIGKVIGQNDGDSQMIFEGLQWALQQRANIISMSLGFDFPGEVQSKVNDGWPVDLATSQALETYRGNLRLLDALMGLFKAQSAFNLAPLVIAAAGNESRRMINSQYKIAASLPASAQDVISVAAVSPAMQIQYEVADFSNSFPQLSAPGVDIVSAWPGGALRSSDGTSMACPHVAGVAALWWQRAVESKSTNRAWAVAANLTTHARPNCFTSSFDASDFGHGLVTAPL</sequence>
<dbReference type="KEGG" id="pfo:Pfl01_5698"/>
<accession>Q3K470</accession>
<dbReference type="PROSITE" id="PS51892">
    <property type="entry name" value="SUBTILASE"/>
    <property type="match status" value="1"/>
</dbReference>
<gene>
    <name evidence="9" type="ordered locus">Pfl01_5698</name>
</gene>
<feature type="active site" description="Charge relay system" evidence="5 6">
    <location>
        <position position="333"/>
    </location>
</feature>
<feature type="domain" description="Peptidase S8/S53" evidence="8">
    <location>
        <begin position="98"/>
        <end position="364"/>
    </location>
</feature>
<evidence type="ECO:0000256" key="4">
    <source>
        <dbReference type="ARBA" id="ARBA00022825"/>
    </source>
</evidence>
<dbReference type="InterPro" id="IPR000209">
    <property type="entry name" value="Peptidase_S8/S53_dom"/>
</dbReference>
<dbReference type="InterPro" id="IPR050131">
    <property type="entry name" value="Peptidase_S8_subtilisin-like"/>
</dbReference>
<keyword evidence="2 6" id="KW-0645">Protease</keyword>
<feature type="active site" description="Charge relay system" evidence="5 6">
    <location>
        <position position="138"/>
    </location>
</feature>
<dbReference type="PROSITE" id="PS00136">
    <property type="entry name" value="SUBTILASE_ASP"/>
    <property type="match status" value="1"/>
</dbReference>
<evidence type="ECO:0000313" key="10">
    <source>
        <dbReference type="Proteomes" id="UP000002704"/>
    </source>
</evidence>
<dbReference type="InterPro" id="IPR015500">
    <property type="entry name" value="Peptidase_S8_subtilisin-rel"/>
</dbReference>
<dbReference type="CDD" id="cd07480">
    <property type="entry name" value="Peptidases_S8_12"/>
    <property type="match status" value="1"/>
</dbReference>
<dbReference type="InterPro" id="IPR036852">
    <property type="entry name" value="Peptidase_S8/S53_dom_sf"/>
</dbReference>
<evidence type="ECO:0000256" key="7">
    <source>
        <dbReference type="RuleBase" id="RU003355"/>
    </source>
</evidence>
<dbReference type="GO" id="GO:0004252">
    <property type="term" value="F:serine-type endopeptidase activity"/>
    <property type="evidence" value="ECO:0007669"/>
    <property type="project" value="UniProtKB-UniRule"/>
</dbReference>
<evidence type="ECO:0000256" key="6">
    <source>
        <dbReference type="PROSITE-ProRule" id="PRU01240"/>
    </source>
</evidence>
<evidence type="ECO:0000259" key="8">
    <source>
        <dbReference type="Pfam" id="PF00082"/>
    </source>
</evidence>
<evidence type="ECO:0000256" key="1">
    <source>
        <dbReference type="ARBA" id="ARBA00011073"/>
    </source>
</evidence>
<evidence type="ECO:0000256" key="5">
    <source>
        <dbReference type="PIRSR" id="PIRSR615500-1"/>
    </source>
</evidence>
<dbReference type="eggNOG" id="COG1404">
    <property type="taxonomic scope" value="Bacteria"/>
</dbReference>
<dbReference type="Gene3D" id="3.40.50.200">
    <property type="entry name" value="Peptidase S8/S53 domain"/>
    <property type="match status" value="1"/>
</dbReference>
<dbReference type="HOGENOM" id="CLU_011263_15_8_6"/>
<dbReference type="InterPro" id="IPR023827">
    <property type="entry name" value="Peptidase_S8_Asp-AS"/>
</dbReference>
<dbReference type="AlphaFoldDB" id="Q3K470"/>